<feature type="signal peptide" evidence="1">
    <location>
        <begin position="1"/>
        <end position="25"/>
    </location>
</feature>
<reference evidence="2" key="1">
    <citation type="submission" date="2023-07" db="EMBL/GenBank/DDBJ databases">
        <title>Two novel species in the genus Flavivirga.</title>
        <authorList>
            <person name="Kwon K."/>
        </authorList>
    </citation>
    <scope>NUCLEOTIDE SEQUENCE</scope>
    <source>
        <strain evidence="2">KCTC 52353</strain>
    </source>
</reference>
<evidence type="ECO:0000256" key="1">
    <source>
        <dbReference type="SAM" id="SignalP"/>
    </source>
</evidence>
<proteinExistence type="predicted"/>
<evidence type="ECO:0000313" key="3">
    <source>
        <dbReference type="Proteomes" id="UP001176883"/>
    </source>
</evidence>
<keyword evidence="1" id="KW-0732">Signal</keyword>
<organism evidence="2 3">
    <name type="scientific">Flavivirga aquimarina</name>
    <dbReference type="NCBI Taxonomy" id="2027862"/>
    <lineage>
        <taxon>Bacteria</taxon>
        <taxon>Pseudomonadati</taxon>
        <taxon>Bacteroidota</taxon>
        <taxon>Flavobacteriia</taxon>
        <taxon>Flavobacteriales</taxon>
        <taxon>Flavobacteriaceae</taxon>
        <taxon>Flavivirga</taxon>
    </lineage>
</organism>
<keyword evidence="3" id="KW-1185">Reference proteome</keyword>
<accession>A0ABT8W5G3</accession>
<dbReference type="PROSITE" id="PS51257">
    <property type="entry name" value="PROKAR_LIPOPROTEIN"/>
    <property type="match status" value="1"/>
</dbReference>
<comment type="caution">
    <text evidence="2">The sequence shown here is derived from an EMBL/GenBank/DDBJ whole genome shotgun (WGS) entry which is preliminary data.</text>
</comment>
<gene>
    <name evidence="2" type="ORF">Q4Q35_00795</name>
</gene>
<name>A0ABT8W5G3_9FLAO</name>
<protein>
    <submittedName>
        <fullName evidence="2">Uncharacterized protein</fullName>
    </submittedName>
</protein>
<evidence type="ECO:0000313" key="2">
    <source>
        <dbReference type="EMBL" id="MDO5968332.1"/>
    </source>
</evidence>
<dbReference type="RefSeq" id="WP_303276012.1">
    <property type="nucleotide sequence ID" value="NZ_JAUOEK010000020.1"/>
</dbReference>
<dbReference type="EMBL" id="JAUOEK010000020">
    <property type="protein sequence ID" value="MDO5968332.1"/>
    <property type="molecule type" value="Genomic_DNA"/>
</dbReference>
<feature type="chain" id="PRO_5045841852" evidence="1">
    <location>
        <begin position="26"/>
        <end position="395"/>
    </location>
</feature>
<sequence>MKKTKNLHAYLILCLILFTSCGGNSDDSVEEAIDPNEPVTWTGTVTSDGSDLWLVLNGNGEPYYDFRIGTGGVVSEIRDLTESSKSLLSPSYNGEQTDRVIQWTLWSINGDIKNTEDLEALTKQRYNVTQGGTGINQYSETISVTINAEKNQIDVYSNPKLQWQVENQNAMTGTHAALTRYTIQTNGSIKIYRAVSVAEPKLNDVVQQWSDFYFEGWTPMLGNSSVFDGLALSLNSSGVPDLWYQWISGIPAYQFLEASTTEGYAIAYNTSKYRTKDAIGVVYGKGDVETSGTAKHVLNLLPWDTGIGILPAIKSESVIPAHSLIEQTLYIVPRQGLTEEMKTELDEMVNEIPAPKIYTPSEIPSGSELETIYATLMANRLLSGTATDNLSELVP</sequence>
<dbReference type="Proteomes" id="UP001176883">
    <property type="component" value="Unassembled WGS sequence"/>
</dbReference>